<sequence>MCQWMDGGKEAICFNTDISAFCQPICPSCSTHFWWVYFRLYQKSSHYSSSSPCSVEDGSNVEQCLNWNCMVYKNALFGNSCLCFDMSICLLLWHISYVVCSLV</sequence>
<dbReference type="AlphaFoldDB" id="A0A8J1YCF0"/>
<comment type="caution">
    <text evidence="1">The sequence shown here is derived from an EMBL/GenBank/DDBJ whole genome shotgun (WGS) entry which is preliminary data.</text>
</comment>
<protein>
    <submittedName>
        <fullName evidence="1">Uncharacterized protein</fullName>
    </submittedName>
</protein>
<proteinExistence type="predicted"/>
<organism evidence="1 2">
    <name type="scientific">Owenia fusiformis</name>
    <name type="common">Polychaete worm</name>
    <dbReference type="NCBI Taxonomy" id="6347"/>
    <lineage>
        <taxon>Eukaryota</taxon>
        <taxon>Metazoa</taxon>
        <taxon>Spiralia</taxon>
        <taxon>Lophotrochozoa</taxon>
        <taxon>Annelida</taxon>
        <taxon>Polychaeta</taxon>
        <taxon>Sedentaria</taxon>
        <taxon>Canalipalpata</taxon>
        <taxon>Sabellida</taxon>
        <taxon>Oweniida</taxon>
        <taxon>Oweniidae</taxon>
        <taxon>Owenia</taxon>
    </lineage>
</organism>
<evidence type="ECO:0000313" key="2">
    <source>
        <dbReference type="Proteomes" id="UP000749559"/>
    </source>
</evidence>
<gene>
    <name evidence="1" type="ORF">OFUS_LOCUS15574</name>
</gene>
<reference evidence="1" key="1">
    <citation type="submission" date="2022-03" db="EMBL/GenBank/DDBJ databases">
        <authorList>
            <person name="Martin C."/>
        </authorList>
    </citation>
    <scope>NUCLEOTIDE SEQUENCE</scope>
</reference>
<dbReference type="Proteomes" id="UP000749559">
    <property type="component" value="Unassembled WGS sequence"/>
</dbReference>
<name>A0A8J1YCF0_OWEFU</name>
<accession>A0A8J1YCF0</accession>
<evidence type="ECO:0000313" key="1">
    <source>
        <dbReference type="EMBL" id="CAH1790360.1"/>
    </source>
</evidence>
<keyword evidence="2" id="KW-1185">Reference proteome</keyword>
<dbReference type="EMBL" id="CAIIXF020000007">
    <property type="protein sequence ID" value="CAH1790360.1"/>
    <property type="molecule type" value="Genomic_DNA"/>
</dbReference>